<dbReference type="AlphaFoldDB" id="A0A3P1ATH0"/>
<accession>A0A3P1ATH0</accession>
<keyword evidence="3" id="KW-1185">Reference proteome</keyword>
<dbReference type="Proteomes" id="UP000268372">
    <property type="component" value="Unassembled WGS sequence"/>
</dbReference>
<sequence>MKINKLLFFLLAVISLNSCVEYVNNGTMPDGPEKPEEQKYTAEQANPEDAKYIGDVFEFKAMLNGVDVTASTKFRVNGTNISGKTYTPAKLGDHSVIATMDNLTANFKFKVLEKEEEEPEPTGNRIDYNGVSNPLNTTLFVLNGVIDQQSGNVSIPNLTMPDGTTPALNWVMVSFDGTSYANAKHIYYLDVLVPRNGNNMVFPFQAPQIAIQEGFVEINGTAPFTITNMTMAFAGTGNAVPVGNPNPKPGTANYTSEATGDNSGELAKLFWNGEYSFDIQDLGAKPKGKNVKNLKINNNTIFQVKNLKLKK</sequence>
<feature type="signal peptide" evidence="1">
    <location>
        <begin position="1"/>
        <end position="20"/>
    </location>
</feature>
<dbReference type="EMBL" id="RQTJ01000037">
    <property type="protein sequence ID" value="RRA91163.1"/>
    <property type="molecule type" value="Genomic_DNA"/>
</dbReference>
<evidence type="ECO:0008006" key="4">
    <source>
        <dbReference type="Google" id="ProtNLM"/>
    </source>
</evidence>
<name>A0A3P1ATH0_9FLAO</name>
<comment type="caution">
    <text evidence="2">The sequence shown here is derived from an EMBL/GenBank/DDBJ whole genome shotgun (WGS) entry which is preliminary data.</text>
</comment>
<keyword evidence="1" id="KW-0732">Signal</keyword>
<dbReference type="OrthoDB" id="1352156at2"/>
<proteinExistence type="predicted"/>
<reference evidence="2 3" key="1">
    <citation type="submission" date="2018-11" db="EMBL/GenBank/DDBJ databases">
        <title>Flavobacterium sp. nov., YIM 102796 draft genome.</title>
        <authorList>
            <person name="Li G."/>
            <person name="Jiang Y."/>
        </authorList>
    </citation>
    <scope>NUCLEOTIDE SEQUENCE [LARGE SCALE GENOMIC DNA]</scope>
    <source>
        <strain evidence="2 3">YIM 102796</strain>
    </source>
</reference>
<evidence type="ECO:0000313" key="2">
    <source>
        <dbReference type="EMBL" id="RRA91163.1"/>
    </source>
</evidence>
<organism evidence="2 3">
    <name type="scientific">Paenimyroides viscosum</name>
    <dbReference type="NCBI Taxonomy" id="2488729"/>
    <lineage>
        <taxon>Bacteria</taxon>
        <taxon>Pseudomonadati</taxon>
        <taxon>Bacteroidota</taxon>
        <taxon>Flavobacteriia</taxon>
        <taxon>Flavobacteriales</taxon>
        <taxon>Flavobacteriaceae</taxon>
        <taxon>Paenimyroides</taxon>
    </lineage>
</organism>
<evidence type="ECO:0000313" key="3">
    <source>
        <dbReference type="Proteomes" id="UP000268372"/>
    </source>
</evidence>
<gene>
    <name evidence="2" type="ORF">EG242_12915</name>
</gene>
<dbReference type="RefSeq" id="WP_124900279.1">
    <property type="nucleotide sequence ID" value="NZ_RQTJ01000037.1"/>
</dbReference>
<protein>
    <recommendedName>
        <fullName evidence="4">DUF4382 domain-containing protein</fullName>
    </recommendedName>
</protein>
<feature type="chain" id="PRO_5018229224" description="DUF4382 domain-containing protein" evidence="1">
    <location>
        <begin position="21"/>
        <end position="311"/>
    </location>
</feature>
<evidence type="ECO:0000256" key="1">
    <source>
        <dbReference type="SAM" id="SignalP"/>
    </source>
</evidence>